<dbReference type="CDD" id="cd07984">
    <property type="entry name" value="LPLAT_LABLAT-like"/>
    <property type="match status" value="1"/>
</dbReference>
<dbReference type="GO" id="GO:0005886">
    <property type="term" value="C:plasma membrane"/>
    <property type="evidence" value="ECO:0007669"/>
    <property type="project" value="UniProtKB-SubCell"/>
</dbReference>
<dbReference type="Proteomes" id="UP000256429">
    <property type="component" value="Unassembled WGS sequence"/>
</dbReference>
<evidence type="ECO:0000256" key="6">
    <source>
        <dbReference type="ARBA" id="ARBA00023315"/>
    </source>
</evidence>
<keyword evidence="6" id="KW-0012">Acyltransferase</keyword>
<dbReference type="PANTHER" id="PTHR30606:SF10">
    <property type="entry name" value="PHOSPHATIDYLINOSITOL MANNOSIDE ACYLTRANSFERASE"/>
    <property type="match status" value="1"/>
</dbReference>
<evidence type="ECO:0000313" key="8">
    <source>
        <dbReference type="EMBL" id="REE79820.1"/>
    </source>
</evidence>
<evidence type="ECO:0000256" key="4">
    <source>
        <dbReference type="ARBA" id="ARBA00022679"/>
    </source>
</evidence>
<feature type="transmembrane region" description="Helical" evidence="7">
    <location>
        <begin position="12"/>
        <end position="39"/>
    </location>
</feature>
<accession>A0A3D9RIZ2</accession>
<evidence type="ECO:0000256" key="3">
    <source>
        <dbReference type="ARBA" id="ARBA00022519"/>
    </source>
</evidence>
<organism evidence="8 9">
    <name type="scientific">Lutibacter oceani</name>
    <dbReference type="NCBI Taxonomy" id="1853311"/>
    <lineage>
        <taxon>Bacteria</taxon>
        <taxon>Pseudomonadati</taxon>
        <taxon>Bacteroidota</taxon>
        <taxon>Flavobacteriia</taxon>
        <taxon>Flavobacteriales</taxon>
        <taxon>Flavobacteriaceae</taxon>
        <taxon>Lutibacter</taxon>
    </lineage>
</organism>
<comment type="caution">
    <text evidence="8">The sequence shown here is derived from an EMBL/GenBank/DDBJ whole genome shotgun (WGS) entry which is preliminary data.</text>
</comment>
<evidence type="ECO:0000256" key="5">
    <source>
        <dbReference type="ARBA" id="ARBA00023136"/>
    </source>
</evidence>
<name>A0A3D9RIZ2_9FLAO</name>
<keyword evidence="5 7" id="KW-0472">Membrane</keyword>
<evidence type="ECO:0000313" key="9">
    <source>
        <dbReference type="Proteomes" id="UP000256429"/>
    </source>
</evidence>
<keyword evidence="7" id="KW-1133">Transmembrane helix</keyword>
<keyword evidence="2" id="KW-1003">Cell membrane</keyword>
<dbReference type="InterPro" id="IPR004960">
    <property type="entry name" value="LipA_acyltrans"/>
</dbReference>
<keyword evidence="3" id="KW-0997">Cell inner membrane</keyword>
<dbReference type="EMBL" id="QTTQ01000012">
    <property type="protein sequence ID" value="REE79820.1"/>
    <property type="molecule type" value="Genomic_DNA"/>
</dbReference>
<evidence type="ECO:0000256" key="7">
    <source>
        <dbReference type="SAM" id="Phobius"/>
    </source>
</evidence>
<dbReference type="GO" id="GO:0009247">
    <property type="term" value="P:glycolipid biosynthetic process"/>
    <property type="evidence" value="ECO:0007669"/>
    <property type="project" value="UniProtKB-ARBA"/>
</dbReference>
<reference evidence="8 9" key="1">
    <citation type="submission" date="2018-08" db="EMBL/GenBank/DDBJ databases">
        <title>Genomic Encyclopedia of Type Strains, Phase III (KMG-III): the genomes of soil and plant-associated and newly described type strains.</title>
        <authorList>
            <person name="Whitman W."/>
        </authorList>
    </citation>
    <scope>NUCLEOTIDE SEQUENCE [LARGE SCALE GENOMIC DNA]</scope>
    <source>
        <strain evidence="8 9">325-5</strain>
    </source>
</reference>
<comment type="subcellular location">
    <subcellularLocation>
        <location evidence="1">Cell inner membrane</location>
    </subcellularLocation>
</comment>
<keyword evidence="4 8" id="KW-0808">Transferase</keyword>
<keyword evidence="7" id="KW-0812">Transmembrane</keyword>
<proteinExistence type="predicted"/>
<dbReference type="OrthoDB" id="9801955at2"/>
<dbReference type="RefSeq" id="WP_115882165.1">
    <property type="nucleotide sequence ID" value="NZ_QTTQ01000012.1"/>
</dbReference>
<evidence type="ECO:0000256" key="1">
    <source>
        <dbReference type="ARBA" id="ARBA00004533"/>
    </source>
</evidence>
<sequence>MNLLIYILVYPIIWLLSILPFRVLYFISDGVYLLVYYIIGYRKKVVFSNLKLAFPEKTDKELVKISKLFYHHFVDIFIEMIKSFTISEKEINEHYKYTNVDLLKDLYKDGKSAILTGGHYGNWEWVINLPSKINYKGYAAYTKVNNPYFENKILKTRERFGVFFKPTSFIISEIDKNSKENIQSLYGLLSDQSPQLKKTFYWNNFLGVKVPIHTGAEMLAKKYDLNIVFMQVKKVKRGYYETTFSLITNDANKYNDYELTDIFLEKVEKQIKEQPEFYFWTHKRFKHKDKAPN</sequence>
<protein>
    <submittedName>
        <fullName evidence="8">KDO2-lipid IV(A) lauroyltransferase</fullName>
    </submittedName>
</protein>
<evidence type="ECO:0000256" key="2">
    <source>
        <dbReference type="ARBA" id="ARBA00022475"/>
    </source>
</evidence>
<dbReference type="AlphaFoldDB" id="A0A3D9RIZ2"/>
<dbReference type="Pfam" id="PF03279">
    <property type="entry name" value="Lip_A_acyltrans"/>
    <property type="match status" value="1"/>
</dbReference>
<dbReference type="GO" id="GO:0016746">
    <property type="term" value="F:acyltransferase activity"/>
    <property type="evidence" value="ECO:0007669"/>
    <property type="project" value="UniProtKB-KW"/>
</dbReference>
<gene>
    <name evidence="8" type="ORF">BX611_2718</name>
</gene>
<dbReference type="PANTHER" id="PTHR30606">
    <property type="entry name" value="LIPID A BIOSYNTHESIS LAUROYL ACYLTRANSFERASE"/>
    <property type="match status" value="1"/>
</dbReference>
<keyword evidence="9" id="KW-1185">Reference proteome</keyword>